<dbReference type="PANTHER" id="PTHR46581:SF3">
    <property type="entry name" value="ARABINOSYLTRANSFERASE RRA3"/>
    <property type="match status" value="1"/>
</dbReference>
<dbReference type="GO" id="GO:0016757">
    <property type="term" value="F:glycosyltransferase activity"/>
    <property type="evidence" value="ECO:0007669"/>
    <property type="project" value="InterPro"/>
</dbReference>
<keyword evidence="4" id="KW-1185">Reference proteome</keyword>
<dbReference type="InterPro" id="IPR044290">
    <property type="entry name" value="RRA1/2/3"/>
</dbReference>
<dbReference type="InterPro" id="IPR005069">
    <property type="entry name" value="Nucl-diP-sugar_transferase"/>
</dbReference>
<dbReference type="GO" id="GO:0080147">
    <property type="term" value="P:root hair cell development"/>
    <property type="evidence" value="ECO:0007669"/>
    <property type="project" value="InterPro"/>
</dbReference>
<accession>A0A9J5Z601</accession>
<evidence type="ECO:0000313" key="4">
    <source>
        <dbReference type="Proteomes" id="UP000824120"/>
    </source>
</evidence>
<dbReference type="Proteomes" id="UP000824120">
    <property type="component" value="Chromosome 4"/>
</dbReference>
<feature type="region of interest" description="Disordered" evidence="1">
    <location>
        <begin position="1"/>
        <end position="24"/>
    </location>
</feature>
<sequence>MVYGGERAKSKASGGSAGKWSYTGATGGVKLGILELSKLGYGVLLSDVDIVYLQNPFDGDSDVESMSDDSL</sequence>
<evidence type="ECO:0000256" key="1">
    <source>
        <dbReference type="SAM" id="MobiDB-lite"/>
    </source>
</evidence>
<reference evidence="3 4" key="1">
    <citation type="submission" date="2020-09" db="EMBL/GenBank/DDBJ databases">
        <title>De no assembly of potato wild relative species, Solanum commersonii.</title>
        <authorList>
            <person name="Cho K."/>
        </authorList>
    </citation>
    <scope>NUCLEOTIDE SEQUENCE [LARGE SCALE GENOMIC DNA]</scope>
    <source>
        <strain evidence="3">LZ3.2</strain>
        <tissue evidence="3">Leaf</tissue>
    </source>
</reference>
<dbReference type="AlphaFoldDB" id="A0A9J5Z601"/>
<evidence type="ECO:0000313" key="3">
    <source>
        <dbReference type="EMBL" id="KAG5608297.1"/>
    </source>
</evidence>
<proteinExistence type="predicted"/>
<comment type="caution">
    <text evidence="3">The sequence shown here is derived from an EMBL/GenBank/DDBJ whole genome shotgun (WGS) entry which is preliminary data.</text>
</comment>
<name>A0A9J5Z601_SOLCO</name>
<dbReference type="PANTHER" id="PTHR46581">
    <property type="entry name" value="ARABINOSYLTRANSFERASE RRA3"/>
    <property type="match status" value="1"/>
</dbReference>
<feature type="domain" description="Nucleotide-diphospho-sugar transferase" evidence="2">
    <location>
        <begin position="33"/>
        <end position="69"/>
    </location>
</feature>
<evidence type="ECO:0000259" key="2">
    <source>
        <dbReference type="Pfam" id="PF03407"/>
    </source>
</evidence>
<dbReference type="OrthoDB" id="540503at2759"/>
<protein>
    <recommendedName>
        <fullName evidence="2">Nucleotide-diphospho-sugar transferase domain-containing protein</fullName>
    </recommendedName>
</protein>
<dbReference type="EMBL" id="JACXVP010000004">
    <property type="protein sequence ID" value="KAG5608297.1"/>
    <property type="molecule type" value="Genomic_DNA"/>
</dbReference>
<dbReference type="Pfam" id="PF03407">
    <property type="entry name" value="Nucleotid_trans"/>
    <property type="match status" value="1"/>
</dbReference>
<gene>
    <name evidence="3" type="ORF">H5410_019578</name>
</gene>
<feature type="non-terminal residue" evidence="3">
    <location>
        <position position="1"/>
    </location>
</feature>
<organism evidence="3 4">
    <name type="scientific">Solanum commersonii</name>
    <name type="common">Commerson's wild potato</name>
    <name type="synonym">Commerson's nightshade</name>
    <dbReference type="NCBI Taxonomy" id="4109"/>
    <lineage>
        <taxon>Eukaryota</taxon>
        <taxon>Viridiplantae</taxon>
        <taxon>Streptophyta</taxon>
        <taxon>Embryophyta</taxon>
        <taxon>Tracheophyta</taxon>
        <taxon>Spermatophyta</taxon>
        <taxon>Magnoliopsida</taxon>
        <taxon>eudicotyledons</taxon>
        <taxon>Gunneridae</taxon>
        <taxon>Pentapetalae</taxon>
        <taxon>asterids</taxon>
        <taxon>lamiids</taxon>
        <taxon>Solanales</taxon>
        <taxon>Solanaceae</taxon>
        <taxon>Solanoideae</taxon>
        <taxon>Solaneae</taxon>
        <taxon>Solanum</taxon>
    </lineage>
</organism>